<evidence type="ECO:0000313" key="2">
    <source>
        <dbReference type="EMBL" id="QZO01390.1"/>
    </source>
</evidence>
<dbReference type="PANTHER" id="PTHR30543">
    <property type="entry name" value="CHROMATE REDUCTASE"/>
    <property type="match status" value="1"/>
</dbReference>
<dbReference type="EMBL" id="CP081869">
    <property type="protein sequence ID" value="QZO01390.1"/>
    <property type="molecule type" value="Genomic_DNA"/>
</dbReference>
<organism evidence="2 3">
    <name type="scientific">Chenggangzhangella methanolivorans</name>
    <dbReference type="NCBI Taxonomy" id="1437009"/>
    <lineage>
        <taxon>Bacteria</taxon>
        <taxon>Pseudomonadati</taxon>
        <taxon>Pseudomonadota</taxon>
        <taxon>Alphaproteobacteria</taxon>
        <taxon>Hyphomicrobiales</taxon>
        <taxon>Methylopilaceae</taxon>
        <taxon>Chenggangzhangella</taxon>
    </lineage>
</organism>
<dbReference type="AlphaFoldDB" id="A0A9E6RBN5"/>
<evidence type="ECO:0000313" key="3">
    <source>
        <dbReference type="Proteomes" id="UP000825701"/>
    </source>
</evidence>
<gene>
    <name evidence="2" type="ORF">K6K41_07995</name>
</gene>
<dbReference type="Pfam" id="PF03358">
    <property type="entry name" value="FMN_red"/>
    <property type="match status" value="1"/>
</dbReference>
<dbReference type="SUPFAM" id="SSF52218">
    <property type="entry name" value="Flavoproteins"/>
    <property type="match status" value="1"/>
</dbReference>
<feature type="domain" description="NADPH-dependent FMN reductase-like" evidence="1">
    <location>
        <begin position="7"/>
        <end position="146"/>
    </location>
</feature>
<accession>A0A9E6RBN5</accession>
<dbReference type="Gene3D" id="3.40.50.360">
    <property type="match status" value="1"/>
</dbReference>
<sequence length="191" mass="21215">MSLTLPVLYGSVRSERQGITLARHVTEALRARGHDAPLIDPIEFRLPLLDKMYKEYKGDAPPVLAELAGIYARADGFVIVSGEYNHGVPPALKNLLDHFLEEYFWRPSAIVSYSAGSFGGVRAAMQLRMTLGELGMPSIPSTFPVPAIGKAFGEDGKPADEKFERRFDKFARELEWYAEALKAKRAEGVPY</sequence>
<dbReference type="InterPro" id="IPR029039">
    <property type="entry name" value="Flavoprotein-like_sf"/>
</dbReference>
<dbReference type="GO" id="GO:0005829">
    <property type="term" value="C:cytosol"/>
    <property type="evidence" value="ECO:0007669"/>
    <property type="project" value="TreeGrafter"/>
</dbReference>
<protein>
    <submittedName>
        <fullName evidence="2">NAD(P)H-dependent oxidoreductase</fullName>
    </submittedName>
</protein>
<dbReference type="Proteomes" id="UP000825701">
    <property type="component" value="Chromosome"/>
</dbReference>
<proteinExistence type="predicted"/>
<reference evidence="2" key="1">
    <citation type="submission" date="2021-08" db="EMBL/GenBank/DDBJ databases">
        <authorList>
            <person name="Zhang H."/>
            <person name="Xu M."/>
            <person name="Yu Z."/>
            <person name="Yang L."/>
            <person name="Cai Y."/>
        </authorList>
    </citation>
    <scope>NUCLEOTIDE SEQUENCE</scope>
    <source>
        <strain evidence="2">CHL1</strain>
    </source>
</reference>
<dbReference type="GO" id="GO:0010181">
    <property type="term" value="F:FMN binding"/>
    <property type="evidence" value="ECO:0007669"/>
    <property type="project" value="TreeGrafter"/>
</dbReference>
<dbReference type="KEGG" id="cmet:K6K41_07995"/>
<dbReference type="InterPro" id="IPR005025">
    <property type="entry name" value="FMN_Rdtase-like_dom"/>
</dbReference>
<dbReference type="GO" id="GO:0016491">
    <property type="term" value="F:oxidoreductase activity"/>
    <property type="evidence" value="ECO:0007669"/>
    <property type="project" value="InterPro"/>
</dbReference>
<dbReference type="RefSeq" id="WP_261404657.1">
    <property type="nucleotide sequence ID" value="NZ_CP081869.1"/>
</dbReference>
<name>A0A9E6RBN5_9HYPH</name>
<dbReference type="PANTHER" id="PTHR30543:SF21">
    <property type="entry name" value="NAD(P)H-DEPENDENT FMN REDUCTASE LOT6"/>
    <property type="match status" value="1"/>
</dbReference>
<evidence type="ECO:0000259" key="1">
    <source>
        <dbReference type="Pfam" id="PF03358"/>
    </source>
</evidence>
<dbReference type="InterPro" id="IPR050712">
    <property type="entry name" value="NAD(P)H-dep_reductase"/>
</dbReference>
<keyword evidence="3" id="KW-1185">Reference proteome</keyword>